<gene>
    <name evidence="1" type="ORF">APLA_LOCUS1120</name>
</gene>
<accession>A0A8S0YST7</accession>
<sequence length="271" mass="31797">MKFKAILDKAKITENQKQEKKYMSPPPEISSENLAPNIKKRAYKYDHVHARVDSSPPRLNISERYHNLEYWSKNLKQLWKENERLLMLIRKAQLSGGKVDCHWSFEPRRSLQYYQTRVDFLKRVHYDNLNLYKRINSTDSRVESTASLRRIWSLNRKEIVFRAENAFVLFPPIPQEIIEDAAFISPPGVKRPRVYMTIGFLGCADIGELCFELFTDICPQTCQLFTELLDGDKIGHGYVGTCFFRYGDKGQIFCKLWFRQPSRGYVPDPVS</sequence>
<dbReference type="AlphaFoldDB" id="A0A8S0YST7"/>
<dbReference type="InterPro" id="IPR029000">
    <property type="entry name" value="Cyclophilin-like_dom_sf"/>
</dbReference>
<comment type="caution">
    <text evidence="1">The sequence shown here is derived from an EMBL/GenBank/DDBJ whole genome shotgun (WGS) entry which is preliminary data.</text>
</comment>
<dbReference type="SUPFAM" id="SSF50891">
    <property type="entry name" value="Cyclophilin-like"/>
    <property type="match status" value="1"/>
</dbReference>
<evidence type="ECO:0000313" key="2">
    <source>
        <dbReference type="Proteomes" id="UP000494106"/>
    </source>
</evidence>
<dbReference type="OrthoDB" id="7465393at2759"/>
<protein>
    <recommendedName>
        <fullName evidence="3">PPIase cyclophilin-type domain-containing protein</fullName>
    </recommendedName>
</protein>
<proteinExistence type="predicted"/>
<organism evidence="1 2">
    <name type="scientific">Arctia plantaginis</name>
    <name type="common">Wood tiger moth</name>
    <name type="synonym">Phalaena plantaginis</name>
    <dbReference type="NCBI Taxonomy" id="874455"/>
    <lineage>
        <taxon>Eukaryota</taxon>
        <taxon>Metazoa</taxon>
        <taxon>Ecdysozoa</taxon>
        <taxon>Arthropoda</taxon>
        <taxon>Hexapoda</taxon>
        <taxon>Insecta</taxon>
        <taxon>Pterygota</taxon>
        <taxon>Neoptera</taxon>
        <taxon>Endopterygota</taxon>
        <taxon>Lepidoptera</taxon>
        <taxon>Glossata</taxon>
        <taxon>Ditrysia</taxon>
        <taxon>Noctuoidea</taxon>
        <taxon>Erebidae</taxon>
        <taxon>Arctiinae</taxon>
        <taxon>Arctia</taxon>
    </lineage>
</organism>
<dbReference type="Proteomes" id="UP000494106">
    <property type="component" value="Unassembled WGS sequence"/>
</dbReference>
<name>A0A8S0YST7_ARCPL</name>
<dbReference type="Gene3D" id="2.40.100.10">
    <property type="entry name" value="Cyclophilin-like"/>
    <property type="match status" value="1"/>
</dbReference>
<reference evidence="1 2" key="1">
    <citation type="submission" date="2020-04" db="EMBL/GenBank/DDBJ databases">
        <authorList>
            <person name="Wallbank WR R."/>
            <person name="Pardo Diaz C."/>
            <person name="Kozak K."/>
            <person name="Martin S."/>
            <person name="Jiggins C."/>
            <person name="Moest M."/>
            <person name="Warren A I."/>
            <person name="Byers J.R.P. K."/>
            <person name="Montejo-Kovacevich G."/>
            <person name="Yen C E."/>
        </authorList>
    </citation>
    <scope>NUCLEOTIDE SEQUENCE [LARGE SCALE GENOMIC DNA]</scope>
</reference>
<evidence type="ECO:0000313" key="1">
    <source>
        <dbReference type="EMBL" id="CAB3222505.1"/>
    </source>
</evidence>
<dbReference type="EMBL" id="CADEBC010000088">
    <property type="protein sequence ID" value="CAB3222505.1"/>
    <property type="molecule type" value="Genomic_DNA"/>
</dbReference>
<keyword evidence="2" id="KW-1185">Reference proteome</keyword>
<evidence type="ECO:0008006" key="3">
    <source>
        <dbReference type="Google" id="ProtNLM"/>
    </source>
</evidence>